<feature type="region of interest" description="Disordered" evidence="1">
    <location>
        <begin position="1"/>
        <end position="43"/>
    </location>
</feature>
<feature type="compositionally biased region" description="Polar residues" evidence="1">
    <location>
        <begin position="32"/>
        <end position="43"/>
    </location>
</feature>
<proteinExistence type="predicted"/>
<name>A0A9N7V4A7_PLEPL</name>
<sequence>MTWTASKAPRQQGRHVTEDEEDTSPERPELRTNVNEAGDNTSVRIHIPTDLPSLAGLLAISQLLLSPPSSASRLDGGGGVDAGLLQGWEPGVK</sequence>
<organism evidence="2 3">
    <name type="scientific">Pleuronectes platessa</name>
    <name type="common">European plaice</name>
    <dbReference type="NCBI Taxonomy" id="8262"/>
    <lineage>
        <taxon>Eukaryota</taxon>
        <taxon>Metazoa</taxon>
        <taxon>Chordata</taxon>
        <taxon>Craniata</taxon>
        <taxon>Vertebrata</taxon>
        <taxon>Euteleostomi</taxon>
        <taxon>Actinopterygii</taxon>
        <taxon>Neopterygii</taxon>
        <taxon>Teleostei</taxon>
        <taxon>Neoteleostei</taxon>
        <taxon>Acanthomorphata</taxon>
        <taxon>Carangaria</taxon>
        <taxon>Pleuronectiformes</taxon>
        <taxon>Pleuronectoidei</taxon>
        <taxon>Pleuronectidae</taxon>
        <taxon>Pleuronectes</taxon>
    </lineage>
</organism>
<protein>
    <submittedName>
        <fullName evidence="2">Uncharacterized protein</fullName>
    </submittedName>
</protein>
<dbReference type="EMBL" id="CADEAL010003624">
    <property type="protein sequence ID" value="CAB1445324.1"/>
    <property type="molecule type" value="Genomic_DNA"/>
</dbReference>
<keyword evidence="3" id="KW-1185">Reference proteome</keyword>
<dbReference type="AlphaFoldDB" id="A0A9N7V4A7"/>
<evidence type="ECO:0000313" key="3">
    <source>
        <dbReference type="Proteomes" id="UP001153269"/>
    </source>
</evidence>
<evidence type="ECO:0000256" key="1">
    <source>
        <dbReference type="SAM" id="MobiDB-lite"/>
    </source>
</evidence>
<gene>
    <name evidence="2" type="ORF">PLEPLA_LOCUS33055</name>
</gene>
<feature type="region of interest" description="Disordered" evidence="1">
    <location>
        <begin position="67"/>
        <end position="93"/>
    </location>
</feature>
<accession>A0A9N7V4A7</accession>
<dbReference type="Proteomes" id="UP001153269">
    <property type="component" value="Unassembled WGS sequence"/>
</dbReference>
<comment type="caution">
    <text evidence="2">The sequence shown here is derived from an EMBL/GenBank/DDBJ whole genome shotgun (WGS) entry which is preliminary data.</text>
</comment>
<reference evidence="2" key="1">
    <citation type="submission" date="2020-03" db="EMBL/GenBank/DDBJ databases">
        <authorList>
            <person name="Weist P."/>
        </authorList>
    </citation>
    <scope>NUCLEOTIDE SEQUENCE</scope>
</reference>
<evidence type="ECO:0000313" key="2">
    <source>
        <dbReference type="EMBL" id="CAB1445324.1"/>
    </source>
</evidence>